<name>A0A835R4T9_VANPL</name>
<evidence type="ECO:0000256" key="9">
    <source>
        <dbReference type="PROSITE-ProRule" id="PRU00146"/>
    </source>
</evidence>
<feature type="compositionally biased region" description="Polar residues" evidence="10">
    <location>
        <begin position="498"/>
        <end position="509"/>
    </location>
</feature>
<comment type="subcellular location">
    <subcellularLocation>
        <location evidence="1">Nucleus</location>
    </subcellularLocation>
</comment>
<evidence type="ECO:0000256" key="5">
    <source>
        <dbReference type="ARBA" id="ARBA00022833"/>
    </source>
</evidence>
<dbReference type="PROSITE" id="PS50016">
    <property type="entry name" value="ZF_PHD_2"/>
    <property type="match status" value="2"/>
</dbReference>
<evidence type="ECO:0000256" key="1">
    <source>
        <dbReference type="ARBA" id="ARBA00004123"/>
    </source>
</evidence>
<dbReference type="EMBL" id="JADCNL010000004">
    <property type="protein sequence ID" value="KAG0485510.1"/>
    <property type="molecule type" value="Genomic_DNA"/>
</dbReference>
<dbReference type="SMART" id="SM00249">
    <property type="entry name" value="PHD"/>
    <property type="match status" value="3"/>
</dbReference>
<dbReference type="InterPro" id="IPR013083">
    <property type="entry name" value="Znf_RING/FYVE/PHD"/>
</dbReference>
<dbReference type="FunFam" id="3.30.40.10:FF:000638">
    <property type="entry name" value="PHD finger family protein"/>
    <property type="match status" value="1"/>
</dbReference>
<dbReference type="GO" id="GO:0008270">
    <property type="term" value="F:zinc ion binding"/>
    <property type="evidence" value="ECO:0007669"/>
    <property type="project" value="UniProtKB-KW"/>
</dbReference>
<feature type="compositionally biased region" description="Basic and acidic residues" evidence="10">
    <location>
        <begin position="482"/>
        <end position="495"/>
    </location>
</feature>
<proteinExistence type="predicted"/>
<feature type="region of interest" description="Disordered" evidence="10">
    <location>
        <begin position="563"/>
        <end position="612"/>
    </location>
</feature>
<organism evidence="12 13">
    <name type="scientific">Vanilla planifolia</name>
    <name type="common">Vanilla</name>
    <dbReference type="NCBI Taxonomy" id="51239"/>
    <lineage>
        <taxon>Eukaryota</taxon>
        <taxon>Viridiplantae</taxon>
        <taxon>Streptophyta</taxon>
        <taxon>Embryophyta</taxon>
        <taxon>Tracheophyta</taxon>
        <taxon>Spermatophyta</taxon>
        <taxon>Magnoliopsida</taxon>
        <taxon>Liliopsida</taxon>
        <taxon>Asparagales</taxon>
        <taxon>Orchidaceae</taxon>
        <taxon>Vanilloideae</taxon>
        <taxon>Vanilleae</taxon>
        <taxon>Vanilla</taxon>
    </lineage>
</organism>
<accession>A0A835R4T9</accession>
<dbReference type="PANTHER" id="PTHR45888:SF4">
    <property type="entry name" value="PHD FINGER PROTEIN 10"/>
    <property type="match status" value="1"/>
</dbReference>
<sequence>MAFHVSCPITCRRICDCELGFQGGLQSGEARRGFLEDVGALEEFLRDPWFSRPYGAGEAEVGTIRVLVPKLEPPLAPVPYGGGDGDVKHGATQRQVLTASMAAENYLKKLEIAGAVDSPCEQVLREHEIDLTKDDQGSTVKVMCRLCFSSENEGSNRAMKMLSCQSCGKKYHGSCLRSWAEHRDLFHWNSWVCAACRICEVCRRAGDPNKLMYCKRCDGAYHCYCQQPPHKNVSHGPYLCPKHTRCHSCGSTVPGSGPSTRWFLGYTCCDACGRLFVKGNYCPVCLKVYRDSETTPMVCCDICERWVHCVCDGISDEKYQQFQTDQKLQYVCAACRGDCYQVKDIDDAVRELWSRRDEADRGLIANLRAAAGLPTEEAISNASYSEDESNGPVVQRNVQGRSLKFSVKGISDKLEKVAKDSGKNNTKVLSSNKKSVKKKEFQIKFVSKADGMPKDSEVLETVAIKNNLSDQVQDNVSSYRADGQEKFSSRTKMADDSAITSSTAQKESNNHVIMNEVKGIPADRVLKIQNKQQSDSHFKECGGKTSTKYESVKGTKLVIHIGGRNKNATSSPMSEGSSCQKDQDLSAFHGGENTSHSKKKKSKNGFPETQADCARVDGESTTQGIINEMKSSNQENKYKNVIKLGKVSEVHNKNNGNTIDKSEGRNTFRGTKIGKTVEEVDLVNGKARLANDEAVLRKETLLPNLQVNNNEQLVPKLISASHRDSKPLLKLKFKNPYLEHKSSWASQGEENSVKGQRSKRKRPSVEKIDCQDDEGQEQQQDRNKIDDAVDANWILQKLGKDAIGKKIEVYQKSDDSWHQGVVSGLAEGTSYLSVHFDDGRKMSFELGKQRIRLIPRKPKKGEDGDKKNKQDHNYGWSAVLSAHETLEEGLQVSAVNSLGDSGDVGNDSDGFKVNFRMSTSRSGLGNSKEKAYFRRNAPQLFAIVDGALRTWMKNDDEPRRRR</sequence>
<dbReference type="GO" id="GO:0005634">
    <property type="term" value="C:nucleus"/>
    <property type="evidence" value="ECO:0007669"/>
    <property type="project" value="UniProtKB-SubCell"/>
</dbReference>
<evidence type="ECO:0000256" key="10">
    <source>
        <dbReference type="SAM" id="MobiDB-lite"/>
    </source>
</evidence>
<evidence type="ECO:0000256" key="6">
    <source>
        <dbReference type="ARBA" id="ARBA00023015"/>
    </source>
</evidence>
<feature type="compositionally biased region" description="Polar residues" evidence="10">
    <location>
        <begin position="566"/>
        <end position="580"/>
    </location>
</feature>
<dbReference type="CDD" id="cd15489">
    <property type="entry name" value="PHD_SF"/>
    <property type="match status" value="1"/>
</dbReference>
<evidence type="ECO:0000256" key="2">
    <source>
        <dbReference type="ARBA" id="ARBA00022723"/>
    </source>
</evidence>
<dbReference type="OrthoDB" id="8062037at2759"/>
<dbReference type="PANTHER" id="PTHR45888">
    <property type="entry name" value="HL01030P-RELATED"/>
    <property type="match status" value="1"/>
</dbReference>
<evidence type="ECO:0000259" key="11">
    <source>
        <dbReference type="PROSITE" id="PS50016"/>
    </source>
</evidence>
<dbReference type="InterPro" id="IPR019787">
    <property type="entry name" value="Znf_PHD-finger"/>
</dbReference>
<dbReference type="InterPro" id="IPR011011">
    <property type="entry name" value="Znf_FYVE_PHD"/>
</dbReference>
<evidence type="ECO:0000313" key="13">
    <source>
        <dbReference type="Proteomes" id="UP000636800"/>
    </source>
</evidence>
<keyword evidence="3" id="KW-0677">Repeat</keyword>
<dbReference type="SUPFAM" id="SSF57903">
    <property type="entry name" value="FYVE/PHD zinc finger"/>
    <property type="match status" value="3"/>
</dbReference>
<keyword evidence="4 9" id="KW-0863">Zinc-finger</keyword>
<keyword evidence="8" id="KW-0539">Nucleus</keyword>
<keyword evidence="6" id="KW-0805">Transcription regulation</keyword>
<dbReference type="InterPro" id="IPR001965">
    <property type="entry name" value="Znf_PHD"/>
</dbReference>
<feature type="domain" description="PHD-type" evidence="11">
    <location>
        <begin position="141"/>
        <end position="199"/>
    </location>
</feature>
<keyword evidence="7" id="KW-0804">Transcription</keyword>
<keyword evidence="2" id="KW-0479">Metal-binding</keyword>
<evidence type="ECO:0000256" key="3">
    <source>
        <dbReference type="ARBA" id="ARBA00022737"/>
    </source>
</evidence>
<feature type="domain" description="PHD-type" evidence="11">
    <location>
        <begin position="279"/>
        <end position="338"/>
    </location>
</feature>
<keyword evidence="13" id="KW-1185">Reference proteome</keyword>
<keyword evidence="5" id="KW-0862">Zinc</keyword>
<protein>
    <recommendedName>
        <fullName evidence="11">PHD-type domain-containing protein</fullName>
    </recommendedName>
</protein>
<reference evidence="12 13" key="1">
    <citation type="journal article" date="2020" name="Nat. Food">
        <title>A phased Vanilla planifolia genome enables genetic improvement of flavour and production.</title>
        <authorList>
            <person name="Hasing T."/>
            <person name="Tang H."/>
            <person name="Brym M."/>
            <person name="Khazi F."/>
            <person name="Huang T."/>
            <person name="Chambers A.H."/>
        </authorList>
    </citation>
    <scope>NUCLEOTIDE SEQUENCE [LARGE SCALE GENOMIC DNA]</scope>
    <source>
        <tissue evidence="12">Leaf</tissue>
    </source>
</reference>
<dbReference type="AlphaFoldDB" id="A0A835R4T9"/>
<dbReference type="Gene3D" id="3.30.40.10">
    <property type="entry name" value="Zinc/RING finger domain, C3HC4 (zinc finger)"/>
    <property type="match status" value="2"/>
</dbReference>
<evidence type="ECO:0000313" key="12">
    <source>
        <dbReference type="EMBL" id="KAG0485510.1"/>
    </source>
</evidence>
<dbReference type="Proteomes" id="UP000636800">
    <property type="component" value="Unassembled WGS sequence"/>
</dbReference>
<dbReference type="FunFam" id="3.30.40.10:FF:000238">
    <property type="entry name" value="PHD finger family protein"/>
    <property type="match status" value="1"/>
</dbReference>
<feature type="compositionally biased region" description="Polar residues" evidence="10">
    <location>
        <begin position="743"/>
        <end position="755"/>
    </location>
</feature>
<evidence type="ECO:0000256" key="8">
    <source>
        <dbReference type="ARBA" id="ARBA00023242"/>
    </source>
</evidence>
<dbReference type="Pfam" id="PF00628">
    <property type="entry name" value="PHD"/>
    <property type="match status" value="1"/>
</dbReference>
<evidence type="ECO:0000256" key="7">
    <source>
        <dbReference type="ARBA" id="ARBA00023163"/>
    </source>
</evidence>
<gene>
    <name evidence="12" type="ORF">HPP92_009589</name>
</gene>
<comment type="caution">
    <text evidence="12">The sequence shown here is derived from an EMBL/GenBank/DDBJ whole genome shotgun (WGS) entry which is preliminary data.</text>
</comment>
<feature type="region of interest" description="Disordered" evidence="10">
    <location>
        <begin position="480"/>
        <end position="509"/>
    </location>
</feature>
<feature type="region of interest" description="Disordered" evidence="10">
    <location>
        <begin position="742"/>
        <end position="785"/>
    </location>
</feature>
<evidence type="ECO:0000256" key="4">
    <source>
        <dbReference type="ARBA" id="ARBA00022771"/>
    </source>
</evidence>